<name>A0A1Z4EP68_9MYCO</name>
<dbReference type="AlphaFoldDB" id="A0A1Z4EP68"/>
<dbReference type="InterPro" id="IPR003615">
    <property type="entry name" value="HNH_nuc"/>
</dbReference>
<keyword evidence="2" id="KW-1185">Reference proteome</keyword>
<accession>A0A1Z4EP68</accession>
<dbReference type="CDD" id="cd00085">
    <property type="entry name" value="HNHc"/>
    <property type="match status" value="1"/>
</dbReference>
<dbReference type="EMBL" id="AP018164">
    <property type="protein sequence ID" value="BAX94731.1"/>
    <property type="molecule type" value="Genomic_DNA"/>
</dbReference>
<reference evidence="2" key="1">
    <citation type="submission" date="2017-06" db="EMBL/GenBank/DDBJ databases">
        <title>Complete Genome Sequence of Mycobacterium shigaense.</title>
        <authorList>
            <person name="Fukano H."/>
            <person name="Yoshida M."/>
            <person name="Kazumi Y."/>
            <person name="Ogura Y."/>
            <person name="Mitarai S."/>
            <person name="Hayashi T."/>
            <person name="Hoshino Y."/>
        </authorList>
    </citation>
    <scope>NUCLEOTIDE SEQUENCE [LARGE SCALE GENOMIC DNA]</scope>
    <source>
        <strain evidence="2">UN-152</strain>
    </source>
</reference>
<dbReference type="Proteomes" id="UP000217736">
    <property type="component" value="Chromosome"/>
</dbReference>
<organism evidence="1 2">
    <name type="scientific">Mycobacterium shigaense</name>
    <dbReference type="NCBI Taxonomy" id="722731"/>
    <lineage>
        <taxon>Bacteria</taxon>
        <taxon>Bacillati</taxon>
        <taxon>Actinomycetota</taxon>
        <taxon>Actinomycetes</taxon>
        <taxon>Mycobacteriales</taxon>
        <taxon>Mycobacteriaceae</taxon>
        <taxon>Mycobacterium</taxon>
        <taxon>Mycobacterium simiae complex</taxon>
    </lineage>
</organism>
<dbReference type="KEGG" id="mshg:MSG_04617"/>
<protein>
    <recommendedName>
        <fullName evidence="3">HNH nuclease domain-containing protein</fullName>
    </recommendedName>
</protein>
<evidence type="ECO:0008006" key="3">
    <source>
        <dbReference type="Google" id="ProtNLM"/>
    </source>
</evidence>
<evidence type="ECO:0000313" key="2">
    <source>
        <dbReference type="Proteomes" id="UP000217736"/>
    </source>
</evidence>
<evidence type="ECO:0000313" key="1">
    <source>
        <dbReference type="EMBL" id="BAX94731.1"/>
    </source>
</evidence>
<sequence>MRELATAASLRFPAPVVSVRDAVRHQPSAALERAVRCRDLICRFPGCSRPATVCDIDHTIPFNHENPASGGLTVLGNLKCRCRQHHRLKTFGGWQDTQLADGTVVWTSPAGQTYRTSAAAADLPDDPPF</sequence>
<gene>
    <name evidence="1" type="ORF">MSG_04617</name>
</gene>
<proteinExistence type="predicted"/>